<keyword evidence="2" id="KW-1185">Reference proteome</keyword>
<accession>A0ABZ0I2R9</accession>
<reference evidence="1 2" key="1">
    <citation type="submission" date="2023-10" db="EMBL/GenBank/DDBJ databases">
        <title>Two novel species belonging to the OM43/NOR5 clade.</title>
        <authorList>
            <person name="Park M."/>
        </authorList>
    </citation>
    <scope>NUCLEOTIDE SEQUENCE [LARGE SCALE GENOMIC DNA]</scope>
    <source>
        <strain evidence="1 2">IMCC43200</strain>
    </source>
</reference>
<dbReference type="RefSeq" id="WP_407347572.1">
    <property type="nucleotide sequence ID" value="NZ_CP136864.1"/>
</dbReference>
<dbReference type="Proteomes" id="UP001626537">
    <property type="component" value="Chromosome"/>
</dbReference>
<sequence length="98" mass="10968">MTDSDRSVLNQQDFQAALLDIHDVDDVKVSRAYLDAGCDPLWPRFERAAVNQYVEGQSVIGRYAIWANTVRDNILEGMESLEEGGRVPSAYPFCQSGE</sequence>
<evidence type="ECO:0000313" key="2">
    <source>
        <dbReference type="Proteomes" id="UP001626537"/>
    </source>
</evidence>
<proteinExistence type="predicted"/>
<dbReference type="EMBL" id="CP136864">
    <property type="protein sequence ID" value="WOJ92914.1"/>
    <property type="molecule type" value="Genomic_DNA"/>
</dbReference>
<protein>
    <submittedName>
        <fullName evidence="1">Uncharacterized protein</fullName>
    </submittedName>
</protein>
<evidence type="ECO:0000313" key="1">
    <source>
        <dbReference type="EMBL" id="WOJ92914.1"/>
    </source>
</evidence>
<organism evidence="1 2">
    <name type="scientific">Congregibacter variabilis</name>
    <dbReference type="NCBI Taxonomy" id="3081200"/>
    <lineage>
        <taxon>Bacteria</taxon>
        <taxon>Pseudomonadati</taxon>
        <taxon>Pseudomonadota</taxon>
        <taxon>Gammaproteobacteria</taxon>
        <taxon>Cellvibrionales</taxon>
        <taxon>Halieaceae</taxon>
        <taxon>Congregibacter</taxon>
    </lineage>
</organism>
<name>A0ABZ0I2R9_9GAMM</name>
<gene>
    <name evidence="1" type="ORF">R0135_14120</name>
</gene>